<proteinExistence type="predicted"/>
<evidence type="ECO:0000256" key="1">
    <source>
        <dbReference type="SAM" id="MobiDB-lite"/>
    </source>
</evidence>
<dbReference type="Proteomes" id="UP000235672">
    <property type="component" value="Unassembled WGS sequence"/>
</dbReference>
<dbReference type="EMBL" id="KZ613470">
    <property type="protein sequence ID" value="PMD25551.1"/>
    <property type="molecule type" value="Genomic_DNA"/>
</dbReference>
<sequence>MEEMDRTELKEFRLVLITLVCQTWTLSCLFDRVPFLTSTLQAALTSFNARLKKLSAFLLIDKALLEPNSEACASLYLQKVYAPSQCSLAGARLREIYCLFPPVYALCFALNDYNGTGGTGRKNDPCYWIAGGHTAMEITPADEAISDVFHAVAAECENQILNVLSEFHFFTERMSAFYPNFSPPKTISSDMVGVTPSMQFSECLVRILQAGSRFFGGEVHFGTDPNKIVTAEYWIWPKSLKDDGPSQLRLPNFMTLRLREIGKPGFEIFSGGECTLKNFDRICDVIMHLAMGRQIKKRFADIFVEPGTPESDAAAGILLFRDELRVSIDYARIKAKTVCLFENCLVFARQKGHELINVHRVFLSDLLQVRYRFEQPGKGSGFLTIYWREHRPFNEQKASGARMFFNDLDVLKIWAAFLAINTSTEPAIGNFPYMWYPSWWNPFMFRDRITVQDLVAHLPIITGRSVMDAREKYGQRNGLPERIRRRSQRNRRGLSGYPFSPQRSKRALWQTILKTIAKNSTNCPTASIYEGDIHKPTYIMNTFEDDAQHVSRSRKISAKSQSYTRHFPPLYLAQHFAPCNALAQLESDSTHHQGCKESCVVNEGVRSSSHQINGTNTDEDLLHSP</sequence>
<accession>A0A2J6QH11</accession>
<name>A0A2J6QH11_9HELO</name>
<keyword evidence="3" id="KW-1185">Reference proteome</keyword>
<protein>
    <submittedName>
        <fullName evidence="2">Uncharacterized protein</fullName>
    </submittedName>
</protein>
<evidence type="ECO:0000313" key="3">
    <source>
        <dbReference type="Proteomes" id="UP000235672"/>
    </source>
</evidence>
<feature type="compositionally biased region" description="Polar residues" evidence="1">
    <location>
        <begin position="606"/>
        <end position="616"/>
    </location>
</feature>
<dbReference type="AlphaFoldDB" id="A0A2J6QH11"/>
<reference evidence="2 3" key="1">
    <citation type="submission" date="2016-05" db="EMBL/GenBank/DDBJ databases">
        <title>A degradative enzymes factory behind the ericoid mycorrhizal symbiosis.</title>
        <authorList>
            <consortium name="DOE Joint Genome Institute"/>
            <person name="Martino E."/>
            <person name="Morin E."/>
            <person name="Grelet G."/>
            <person name="Kuo A."/>
            <person name="Kohler A."/>
            <person name="Daghino S."/>
            <person name="Barry K."/>
            <person name="Choi C."/>
            <person name="Cichocki N."/>
            <person name="Clum A."/>
            <person name="Copeland A."/>
            <person name="Hainaut M."/>
            <person name="Haridas S."/>
            <person name="Labutti K."/>
            <person name="Lindquist E."/>
            <person name="Lipzen A."/>
            <person name="Khouja H.-R."/>
            <person name="Murat C."/>
            <person name="Ohm R."/>
            <person name="Olson A."/>
            <person name="Spatafora J."/>
            <person name="Veneault-Fourrey C."/>
            <person name="Henrissat B."/>
            <person name="Grigoriev I."/>
            <person name="Martin F."/>
            <person name="Perotto S."/>
        </authorList>
    </citation>
    <scope>NUCLEOTIDE SEQUENCE [LARGE SCALE GENOMIC DNA]</scope>
    <source>
        <strain evidence="2 3">UAMH 7357</strain>
    </source>
</reference>
<evidence type="ECO:0000313" key="2">
    <source>
        <dbReference type="EMBL" id="PMD25551.1"/>
    </source>
</evidence>
<dbReference type="OrthoDB" id="3560036at2759"/>
<organism evidence="2 3">
    <name type="scientific">Hyaloscypha hepaticicola</name>
    <dbReference type="NCBI Taxonomy" id="2082293"/>
    <lineage>
        <taxon>Eukaryota</taxon>
        <taxon>Fungi</taxon>
        <taxon>Dikarya</taxon>
        <taxon>Ascomycota</taxon>
        <taxon>Pezizomycotina</taxon>
        <taxon>Leotiomycetes</taxon>
        <taxon>Helotiales</taxon>
        <taxon>Hyaloscyphaceae</taxon>
        <taxon>Hyaloscypha</taxon>
    </lineage>
</organism>
<dbReference type="PROSITE" id="PS51257">
    <property type="entry name" value="PROKAR_LIPOPROTEIN"/>
    <property type="match status" value="1"/>
</dbReference>
<feature type="region of interest" description="Disordered" evidence="1">
    <location>
        <begin position="606"/>
        <end position="625"/>
    </location>
</feature>
<gene>
    <name evidence="2" type="ORF">NA56DRAFT_699490</name>
</gene>